<keyword evidence="5" id="KW-1133">Transmembrane helix</keyword>
<dbReference type="GO" id="GO:0016301">
    <property type="term" value="F:kinase activity"/>
    <property type="evidence" value="ECO:0007669"/>
    <property type="project" value="UniProtKB-KW"/>
</dbReference>
<evidence type="ECO:0000259" key="6">
    <source>
        <dbReference type="Pfam" id="PF02518"/>
    </source>
</evidence>
<dbReference type="AlphaFoldDB" id="A0A2V1HT41"/>
<keyword evidence="2" id="KW-0418">Kinase</keyword>
<feature type="transmembrane region" description="Helical" evidence="5">
    <location>
        <begin position="159"/>
        <end position="181"/>
    </location>
</feature>
<accession>A0A2V1HT41</accession>
<dbReference type="Gene3D" id="3.30.565.10">
    <property type="entry name" value="Histidine kinase-like ATPase, C-terminal domain"/>
    <property type="match status" value="1"/>
</dbReference>
<feature type="transmembrane region" description="Helical" evidence="5">
    <location>
        <begin position="103"/>
        <end position="122"/>
    </location>
</feature>
<feature type="domain" description="Histidine kinase/HSP90-like ATPase" evidence="6">
    <location>
        <begin position="301"/>
        <end position="388"/>
    </location>
</feature>
<feature type="transmembrane region" description="Helical" evidence="5">
    <location>
        <begin position="129"/>
        <end position="153"/>
    </location>
</feature>
<dbReference type="PANTHER" id="PTHR24421:SF61">
    <property type="entry name" value="OXYGEN SENSOR HISTIDINE KINASE NREB"/>
    <property type="match status" value="1"/>
</dbReference>
<feature type="transmembrane region" description="Helical" evidence="5">
    <location>
        <begin position="48"/>
        <end position="66"/>
    </location>
</feature>
<evidence type="ECO:0000256" key="4">
    <source>
        <dbReference type="SAM" id="MobiDB-lite"/>
    </source>
</evidence>
<dbReference type="InterPro" id="IPR003594">
    <property type="entry name" value="HATPase_dom"/>
</dbReference>
<dbReference type="PANTHER" id="PTHR24421">
    <property type="entry name" value="NITRATE/NITRITE SENSOR PROTEIN NARX-RELATED"/>
    <property type="match status" value="1"/>
</dbReference>
<dbReference type="Pfam" id="PF02518">
    <property type="entry name" value="HATPase_c"/>
    <property type="match status" value="1"/>
</dbReference>
<dbReference type="InterPro" id="IPR050482">
    <property type="entry name" value="Sensor_HK_TwoCompSys"/>
</dbReference>
<reference evidence="7 8" key="1">
    <citation type="submission" date="2018-05" db="EMBL/GenBank/DDBJ databases">
        <title>Amnibacterium sp. M8JJ-5, whole genome shotgun sequence.</title>
        <authorList>
            <person name="Tuo L."/>
        </authorList>
    </citation>
    <scope>NUCLEOTIDE SEQUENCE [LARGE SCALE GENOMIC DNA]</scope>
    <source>
        <strain evidence="7 8">M8JJ-5</strain>
    </source>
</reference>
<gene>
    <name evidence="7" type="ORF">DDQ50_04685</name>
</gene>
<keyword evidence="5" id="KW-0812">Transmembrane</keyword>
<evidence type="ECO:0000256" key="3">
    <source>
        <dbReference type="ARBA" id="ARBA00023012"/>
    </source>
</evidence>
<dbReference type="SUPFAM" id="SSF55874">
    <property type="entry name" value="ATPase domain of HSP90 chaperone/DNA topoisomerase II/histidine kinase"/>
    <property type="match status" value="1"/>
</dbReference>
<comment type="caution">
    <text evidence="7">The sequence shown here is derived from an EMBL/GenBank/DDBJ whole genome shotgun (WGS) entry which is preliminary data.</text>
</comment>
<feature type="compositionally biased region" description="Low complexity" evidence="4">
    <location>
        <begin position="387"/>
        <end position="402"/>
    </location>
</feature>
<feature type="transmembrane region" description="Helical" evidence="5">
    <location>
        <begin position="78"/>
        <end position="97"/>
    </location>
</feature>
<dbReference type="RefSeq" id="WP_116755510.1">
    <property type="nucleotide sequence ID" value="NZ_JBHUEX010000001.1"/>
</dbReference>
<keyword evidence="3" id="KW-0902">Two-component regulatory system</keyword>
<evidence type="ECO:0000313" key="8">
    <source>
        <dbReference type="Proteomes" id="UP000244893"/>
    </source>
</evidence>
<evidence type="ECO:0000256" key="2">
    <source>
        <dbReference type="ARBA" id="ARBA00022777"/>
    </source>
</evidence>
<dbReference type="Proteomes" id="UP000244893">
    <property type="component" value="Unassembled WGS sequence"/>
</dbReference>
<organism evidence="7 8">
    <name type="scientific">Amnibacterium flavum</name>
    <dbReference type="NCBI Taxonomy" id="2173173"/>
    <lineage>
        <taxon>Bacteria</taxon>
        <taxon>Bacillati</taxon>
        <taxon>Actinomycetota</taxon>
        <taxon>Actinomycetes</taxon>
        <taxon>Micrococcales</taxon>
        <taxon>Microbacteriaceae</taxon>
        <taxon>Amnibacterium</taxon>
    </lineage>
</organism>
<feature type="transmembrane region" description="Helical" evidence="5">
    <location>
        <begin position="21"/>
        <end position="42"/>
    </location>
</feature>
<proteinExistence type="predicted"/>
<evidence type="ECO:0000256" key="1">
    <source>
        <dbReference type="ARBA" id="ARBA00022679"/>
    </source>
</evidence>
<keyword evidence="8" id="KW-1185">Reference proteome</keyword>
<keyword evidence="5" id="KW-0472">Membrane</keyword>
<dbReference type="EMBL" id="QEOP01000001">
    <property type="protein sequence ID" value="PVZ95776.1"/>
    <property type="molecule type" value="Genomic_DNA"/>
</dbReference>
<feature type="region of interest" description="Disordered" evidence="4">
    <location>
        <begin position="387"/>
        <end position="409"/>
    </location>
</feature>
<sequence>MSLGLPAHLASRVVTAAISRAGHVLAGLMLASAILASLLLIGSNPPRGIVLLVTVSVAIAVLLVFLSRRPSLVTAGIYLVFGAAGLSAATVVAAVMPSRLESVDAYVIAALWIALVLTGAAGGGYRRGIVMSVAGLGAGAVGAAVGAAVGGVLPPVEPTVPFAALLIVTIYFVTGTSTRYARRAQPDIHRAARDEKLAEVRIGVEARAAALLHDTVLGSLAAVASSPVGPLPRKVADSLESDLHAIIGQDWSERPIVSEDVSHAAPITAASEQAAALGLHVETTGDLGALSRVEPSVVETVALAVRQLLANVRLHSGSPTAEVVVFGDDRTVSVMVIDSGEGFDPEAVSADRLGLRNSVKRRLSLVNGEVKIWSSPGRGTSVLLSVPVSDSASPPDESASSARQPQGAM</sequence>
<protein>
    <recommendedName>
        <fullName evidence="6">Histidine kinase/HSP90-like ATPase domain-containing protein</fullName>
    </recommendedName>
</protein>
<dbReference type="OrthoDB" id="3534856at2"/>
<keyword evidence="1" id="KW-0808">Transferase</keyword>
<evidence type="ECO:0000256" key="5">
    <source>
        <dbReference type="SAM" id="Phobius"/>
    </source>
</evidence>
<dbReference type="GO" id="GO:0000160">
    <property type="term" value="P:phosphorelay signal transduction system"/>
    <property type="evidence" value="ECO:0007669"/>
    <property type="project" value="UniProtKB-KW"/>
</dbReference>
<dbReference type="InterPro" id="IPR036890">
    <property type="entry name" value="HATPase_C_sf"/>
</dbReference>
<name>A0A2V1HT41_9MICO</name>
<evidence type="ECO:0000313" key="7">
    <source>
        <dbReference type="EMBL" id="PVZ95776.1"/>
    </source>
</evidence>